<dbReference type="GO" id="GO:0004672">
    <property type="term" value="F:protein kinase activity"/>
    <property type="evidence" value="ECO:0007669"/>
    <property type="project" value="InterPro"/>
</dbReference>
<dbReference type="PROSITE" id="PS50011">
    <property type="entry name" value="PROTEIN_KINASE_DOM"/>
    <property type="match status" value="1"/>
</dbReference>
<evidence type="ECO:0000259" key="1">
    <source>
        <dbReference type="PROSITE" id="PS50011"/>
    </source>
</evidence>
<dbReference type="InterPro" id="IPR000719">
    <property type="entry name" value="Prot_kinase_dom"/>
</dbReference>
<dbReference type="InterPro" id="IPR041726">
    <property type="entry name" value="ACAD10_11_N"/>
</dbReference>
<dbReference type="InterPro" id="IPR011009">
    <property type="entry name" value="Kinase-like_dom_sf"/>
</dbReference>
<dbReference type="Gene3D" id="3.90.1200.10">
    <property type="match status" value="1"/>
</dbReference>
<feature type="domain" description="Protein kinase" evidence="1">
    <location>
        <begin position="43"/>
        <end position="401"/>
    </location>
</feature>
<dbReference type="InterPro" id="IPR002575">
    <property type="entry name" value="Aminoglycoside_PTrfase"/>
</dbReference>
<evidence type="ECO:0000313" key="2">
    <source>
        <dbReference type="EMBL" id="RCK57868.1"/>
    </source>
</evidence>
<name>A0A367XW80_9ASCO</name>
<protein>
    <submittedName>
        <fullName evidence="2">Acyl-CoA dehydrogenase family member 10</fullName>
    </submittedName>
</protein>
<dbReference type="PROSITE" id="PS00108">
    <property type="entry name" value="PROTEIN_KINASE_ST"/>
    <property type="match status" value="1"/>
</dbReference>
<reference evidence="2 3" key="1">
    <citation type="submission" date="2018-06" db="EMBL/GenBank/DDBJ databases">
        <title>Whole genome sequencing of Candida tropicalis (genome annotated by CSBL at Korea University).</title>
        <authorList>
            <person name="Ahn J."/>
        </authorList>
    </citation>
    <scope>NUCLEOTIDE SEQUENCE [LARGE SCALE GENOMIC DNA]</scope>
    <source>
        <strain evidence="2 3">ATCC 20962</strain>
    </source>
</reference>
<dbReference type="PANTHER" id="PTHR21310">
    <property type="entry name" value="AMINOGLYCOSIDE PHOSPHOTRANSFERASE-RELATED-RELATED"/>
    <property type="match status" value="1"/>
</dbReference>
<dbReference type="SUPFAM" id="SSF56112">
    <property type="entry name" value="Protein kinase-like (PK-like)"/>
    <property type="match status" value="1"/>
</dbReference>
<dbReference type="Pfam" id="PF01636">
    <property type="entry name" value="APH"/>
    <property type="match status" value="1"/>
</dbReference>
<proteinExistence type="predicted"/>
<dbReference type="AlphaFoldDB" id="A0A367XW80"/>
<dbReference type="STRING" id="5486.A0A367XW80"/>
<sequence length="401" mass="45311">MSSPELTTIRSPIDQDKLKKFLQSVAPSPKVHIGHNATIPSTFTEIQQFTFGQSNPTYMLTAPDGRRFVLRRKPSPNAKLISKLAHAVEREFFILNAINVLNSESEHTVPVPRVHLLCEDESAIGYVFYIMDYVNGIQIKNPSMPEIAPEDQKLYWKSVIKTIAAIHLLNVEKLISLLPASQFPQFQDVAKLKSTSYFARQIKTLNNIHQLQSQHVVPIPNFDTITGWLLKNAPQDPDKLTLIHGDLKIDNILFDPESKTVCGVLDWELTTIGNPLFDLANFLQPFELPNKLNNMLYYPQKTAMGRESKGSVDFLYEKLAEYQQLVTWSKKDPKNNPTDLWEIGHTFGLLRLCVISQGIAMRVKMGNSSNAASAKRYASMYPYLSELAMGYVTKTKTTPSL</sequence>
<dbReference type="EMBL" id="QLNQ01000028">
    <property type="protein sequence ID" value="RCK57868.1"/>
    <property type="molecule type" value="Genomic_DNA"/>
</dbReference>
<dbReference type="InterPro" id="IPR051678">
    <property type="entry name" value="AGP_Transferase"/>
</dbReference>
<dbReference type="InterPro" id="IPR008271">
    <property type="entry name" value="Ser/Thr_kinase_AS"/>
</dbReference>
<dbReference type="CDD" id="cd05154">
    <property type="entry name" value="ACAD10_11_N-like"/>
    <property type="match status" value="1"/>
</dbReference>
<organism evidence="2 3">
    <name type="scientific">Candida viswanathii</name>
    <dbReference type="NCBI Taxonomy" id="5486"/>
    <lineage>
        <taxon>Eukaryota</taxon>
        <taxon>Fungi</taxon>
        <taxon>Dikarya</taxon>
        <taxon>Ascomycota</taxon>
        <taxon>Saccharomycotina</taxon>
        <taxon>Pichiomycetes</taxon>
        <taxon>Debaryomycetaceae</taxon>
        <taxon>Candida/Lodderomyces clade</taxon>
        <taxon>Candida</taxon>
    </lineage>
</organism>
<dbReference type="PANTHER" id="PTHR21310:SF40">
    <property type="entry name" value="AMINOGLYCOSIDE PHOSPHOTRANSFERASE DOMAIN-CONTAINING PROTEIN-RELATED"/>
    <property type="match status" value="1"/>
</dbReference>
<accession>A0A367XW80</accession>
<dbReference type="Proteomes" id="UP000253472">
    <property type="component" value="Unassembled WGS sequence"/>
</dbReference>
<dbReference type="OrthoDB" id="191037at2759"/>
<dbReference type="GO" id="GO:0005524">
    <property type="term" value="F:ATP binding"/>
    <property type="evidence" value="ECO:0007669"/>
    <property type="project" value="InterPro"/>
</dbReference>
<evidence type="ECO:0000313" key="3">
    <source>
        <dbReference type="Proteomes" id="UP000253472"/>
    </source>
</evidence>
<keyword evidence="3" id="KW-1185">Reference proteome</keyword>
<dbReference type="Gene3D" id="3.30.200.20">
    <property type="entry name" value="Phosphorylase Kinase, domain 1"/>
    <property type="match status" value="1"/>
</dbReference>
<gene>
    <name evidence="2" type="primary">Acad10_1</name>
    <name evidence="2" type="ORF">Cantr_06558</name>
</gene>
<comment type="caution">
    <text evidence="2">The sequence shown here is derived from an EMBL/GenBank/DDBJ whole genome shotgun (WGS) entry which is preliminary data.</text>
</comment>